<keyword evidence="5 6" id="KW-0472">Membrane</keyword>
<keyword evidence="4 6" id="KW-1133">Transmembrane helix</keyword>
<dbReference type="NCBIfam" id="TIGR00374">
    <property type="entry name" value="flippase-like domain"/>
    <property type="match status" value="1"/>
</dbReference>
<feature type="transmembrane region" description="Helical" evidence="6">
    <location>
        <begin position="47"/>
        <end position="66"/>
    </location>
</feature>
<dbReference type="RefSeq" id="WP_346753984.1">
    <property type="nucleotide sequence ID" value="NZ_JAUJEA010000009.1"/>
</dbReference>
<feature type="transmembrane region" description="Helical" evidence="6">
    <location>
        <begin position="299"/>
        <end position="327"/>
    </location>
</feature>
<evidence type="ECO:0000256" key="3">
    <source>
        <dbReference type="ARBA" id="ARBA00022692"/>
    </source>
</evidence>
<evidence type="ECO:0000256" key="2">
    <source>
        <dbReference type="ARBA" id="ARBA00022475"/>
    </source>
</evidence>
<keyword evidence="8" id="KW-1185">Reference proteome</keyword>
<proteinExistence type="predicted"/>
<keyword evidence="2" id="KW-1003">Cell membrane</keyword>
<feature type="transmembrane region" description="Helical" evidence="6">
    <location>
        <begin position="168"/>
        <end position="188"/>
    </location>
</feature>
<reference evidence="7" key="1">
    <citation type="submission" date="2023-06" db="EMBL/GenBank/DDBJ databases">
        <title>Genomic of Parafulvivirga corallium.</title>
        <authorList>
            <person name="Wang G."/>
        </authorList>
    </citation>
    <scope>NUCLEOTIDE SEQUENCE</scope>
    <source>
        <strain evidence="7">BMA10</strain>
    </source>
</reference>
<feature type="transmembrane region" description="Helical" evidence="6">
    <location>
        <begin position="127"/>
        <end position="143"/>
    </location>
</feature>
<protein>
    <submittedName>
        <fullName evidence="7">Lysylphosphatidylglycerol synthase transmembrane domain-containing protein</fullName>
    </submittedName>
</protein>
<evidence type="ECO:0000256" key="6">
    <source>
        <dbReference type="SAM" id="Phobius"/>
    </source>
</evidence>
<comment type="caution">
    <text evidence="7">The sequence shown here is derived from an EMBL/GenBank/DDBJ whole genome shotgun (WGS) entry which is preliminary data.</text>
</comment>
<dbReference type="Proteomes" id="UP001172082">
    <property type="component" value="Unassembled WGS sequence"/>
</dbReference>
<gene>
    <name evidence="7" type="ORF">QQ008_21395</name>
</gene>
<evidence type="ECO:0000313" key="7">
    <source>
        <dbReference type="EMBL" id="MDN5203960.1"/>
    </source>
</evidence>
<dbReference type="PANTHER" id="PTHR39087:SF2">
    <property type="entry name" value="UPF0104 MEMBRANE PROTEIN MJ1595"/>
    <property type="match status" value="1"/>
</dbReference>
<sequence length="339" mass="38024">MTSPTVRKFLKYFISLAIALGILWYVFRDQNVPEMFQKLKSFDYKWVIVSVLLAMVSHLFRAYRWQILLNATGHRTKLFRTFLAVMIGYLTNLIMPRMGEVSRCGILKRTDDVPISKSFGSVILERILDFLTFALLLLINFVLEFDRLKSYLGPIFFSNTGSSNNNKLYFLLMLVLLGAIVLIIIRVYKNKLENSLLYKKIKEFVLNMLQGLTSIGKIENKTGFWLSTLFIWVLYYAMSYVVVFSAPETSGLSLIAGLTILTMGSLGMIAPVQGGIGTYHAMVGGALVLYGITAEDGKLFAFILHTSQTLGVIIVGCIALIISAVIVKDRKVSSTQITS</sequence>
<dbReference type="EMBL" id="JAUJEA010000009">
    <property type="protein sequence ID" value="MDN5203960.1"/>
    <property type="molecule type" value="Genomic_DNA"/>
</dbReference>
<feature type="transmembrane region" description="Helical" evidence="6">
    <location>
        <begin position="252"/>
        <end position="269"/>
    </location>
</feature>
<name>A0ABT8KT73_9BACT</name>
<evidence type="ECO:0000313" key="8">
    <source>
        <dbReference type="Proteomes" id="UP001172082"/>
    </source>
</evidence>
<dbReference type="Pfam" id="PF03706">
    <property type="entry name" value="LPG_synthase_TM"/>
    <property type="match status" value="1"/>
</dbReference>
<evidence type="ECO:0000256" key="4">
    <source>
        <dbReference type="ARBA" id="ARBA00022989"/>
    </source>
</evidence>
<dbReference type="PANTHER" id="PTHR39087">
    <property type="entry name" value="UPF0104 MEMBRANE PROTEIN MJ1595"/>
    <property type="match status" value="1"/>
</dbReference>
<dbReference type="InterPro" id="IPR022791">
    <property type="entry name" value="L-PG_synthase/AglD"/>
</dbReference>
<accession>A0ABT8KT73</accession>
<feature type="transmembrane region" description="Helical" evidence="6">
    <location>
        <begin position="12"/>
        <end position="27"/>
    </location>
</feature>
<evidence type="ECO:0000256" key="5">
    <source>
        <dbReference type="ARBA" id="ARBA00023136"/>
    </source>
</evidence>
<comment type="subcellular location">
    <subcellularLocation>
        <location evidence="1">Cell membrane</location>
        <topology evidence="1">Multi-pass membrane protein</topology>
    </subcellularLocation>
</comment>
<feature type="transmembrane region" description="Helical" evidence="6">
    <location>
        <begin position="78"/>
        <end position="95"/>
    </location>
</feature>
<keyword evidence="3 6" id="KW-0812">Transmembrane</keyword>
<feature type="transmembrane region" description="Helical" evidence="6">
    <location>
        <begin position="224"/>
        <end position="246"/>
    </location>
</feature>
<evidence type="ECO:0000256" key="1">
    <source>
        <dbReference type="ARBA" id="ARBA00004651"/>
    </source>
</evidence>
<organism evidence="7 8">
    <name type="scientific">Splendidivirga corallicola</name>
    <dbReference type="NCBI Taxonomy" id="3051826"/>
    <lineage>
        <taxon>Bacteria</taxon>
        <taxon>Pseudomonadati</taxon>
        <taxon>Bacteroidota</taxon>
        <taxon>Cytophagia</taxon>
        <taxon>Cytophagales</taxon>
        <taxon>Splendidivirgaceae</taxon>
        <taxon>Splendidivirga</taxon>
    </lineage>
</organism>